<dbReference type="AlphaFoldDB" id="A0A2A6FT26"/>
<evidence type="ECO:0000313" key="3">
    <source>
        <dbReference type="Proteomes" id="UP000219994"/>
    </source>
</evidence>
<comment type="caution">
    <text evidence="2">The sequence shown here is derived from an EMBL/GenBank/DDBJ whole genome shotgun (WGS) entry which is preliminary data.</text>
</comment>
<sequence>MNKNIATDPIAMIESTRKRERSSAGATLSSDAAEIAAALPDEFVPPDESVDASDDAVVNASACEAVLAFAADSAPFVAEVLLAFPAARVSATDAALADVVEVADAFVDADASAAARDAATAFADAAAAFPREFEDATAADRDAAAAFAVPTVEPAAFVDEVLFAFAAATADPTAEEVDDADASDDAEVIAAACEAAVAFVVPAADALEVRSPFAAATAAAFARESAPADDDADAFAPEDADASVD</sequence>
<accession>A0A2A6FT26</accession>
<evidence type="ECO:0000313" key="2">
    <source>
        <dbReference type="EMBL" id="PDQ35869.1"/>
    </source>
</evidence>
<dbReference type="Proteomes" id="UP000219994">
    <property type="component" value="Unassembled WGS sequence"/>
</dbReference>
<name>A0A2A6FT26_9MICO</name>
<feature type="compositionally biased region" description="Acidic residues" evidence="1">
    <location>
        <begin position="227"/>
        <end position="245"/>
    </location>
</feature>
<organism evidence="2 3">
    <name type="scientific">Candidatus Lumbricidiphila eiseniae</name>
    <dbReference type="NCBI Taxonomy" id="1969409"/>
    <lineage>
        <taxon>Bacteria</taxon>
        <taxon>Bacillati</taxon>
        <taxon>Actinomycetota</taxon>
        <taxon>Actinomycetes</taxon>
        <taxon>Micrococcales</taxon>
        <taxon>Microbacteriaceae</taxon>
        <taxon>Candidatus Lumbricidiphila</taxon>
    </lineage>
</organism>
<reference evidence="3" key="1">
    <citation type="submission" date="2017-03" db="EMBL/GenBank/DDBJ databases">
        <authorList>
            <person name="Lund M.B."/>
        </authorList>
    </citation>
    <scope>NUCLEOTIDE SEQUENCE [LARGE SCALE GENOMIC DNA]</scope>
</reference>
<feature type="region of interest" description="Disordered" evidence="1">
    <location>
        <begin position="225"/>
        <end position="245"/>
    </location>
</feature>
<feature type="non-terminal residue" evidence="2">
    <location>
        <position position="245"/>
    </location>
</feature>
<evidence type="ECO:0000256" key="1">
    <source>
        <dbReference type="SAM" id="MobiDB-lite"/>
    </source>
</evidence>
<protein>
    <submittedName>
        <fullName evidence="2">Uncharacterized protein</fullName>
    </submittedName>
</protein>
<gene>
    <name evidence="2" type="ORF">B5766_03760</name>
</gene>
<proteinExistence type="predicted"/>
<feature type="region of interest" description="Disordered" evidence="1">
    <location>
        <begin position="1"/>
        <end position="29"/>
    </location>
</feature>
<dbReference type="EMBL" id="NAEP01000026">
    <property type="protein sequence ID" value="PDQ35869.1"/>
    <property type="molecule type" value="Genomic_DNA"/>
</dbReference>